<dbReference type="InterPro" id="IPR036514">
    <property type="entry name" value="SGNH_hydro_sf"/>
</dbReference>
<dbReference type="Proteomes" id="UP000005317">
    <property type="component" value="Unassembled WGS sequence"/>
</dbReference>
<dbReference type="Gene3D" id="3.40.50.1110">
    <property type="entry name" value="SGNH hydrolase"/>
    <property type="match status" value="1"/>
</dbReference>
<dbReference type="AlphaFoldDB" id="A0A656HKT0"/>
<proteinExistence type="predicted"/>
<sequence length="187" mass="20980">MLLDDGLKFDFLGSMDTPDQYAGTYPNYKGKSFDQDHEGHSGWHADSVLQYMGQWLPQYAKPDIVLLHLGTNDVLQGKNDKLVTISELRQVIGKLKARNSNAIILVAEIIPSLGLYWTNPYINEDVAGYNAEIVKMVNSMADPKVVLVDMFTGFDPDVYLFDGVHPNATGEHMMAQRWRDALFAAIK</sequence>
<organism evidence="2 3">
    <name type="scientific">Thiothrix nivea (strain ATCC 35100 / DSM 5205 / JP2)</name>
    <dbReference type="NCBI Taxonomy" id="870187"/>
    <lineage>
        <taxon>Bacteria</taxon>
        <taxon>Pseudomonadati</taxon>
        <taxon>Pseudomonadota</taxon>
        <taxon>Gammaproteobacteria</taxon>
        <taxon>Thiotrichales</taxon>
        <taxon>Thiotrichaceae</taxon>
        <taxon>Thiothrix</taxon>
    </lineage>
</organism>
<dbReference type="PANTHER" id="PTHR30383">
    <property type="entry name" value="THIOESTERASE 1/PROTEASE 1/LYSOPHOSPHOLIPASE L1"/>
    <property type="match status" value="1"/>
</dbReference>
<evidence type="ECO:0000313" key="2">
    <source>
        <dbReference type="EMBL" id="EIJ36136.1"/>
    </source>
</evidence>
<feature type="domain" description="SGNH hydrolase-type esterase" evidence="1">
    <location>
        <begin position="21"/>
        <end position="171"/>
    </location>
</feature>
<dbReference type="GO" id="GO:0004622">
    <property type="term" value="F:phosphatidylcholine lysophospholipase activity"/>
    <property type="evidence" value="ECO:0007669"/>
    <property type="project" value="TreeGrafter"/>
</dbReference>
<dbReference type="Pfam" id="PF13472">
    <property type="entry name" value="Lipase_GDSL_2"/>
    <property type="match status" value="1"/>
</dbReference>
<dbReference type="CDD" id="cd01833">
    <property type="entry name" value="XynB_like"/>
    <property type="match status" value="1"/>
</dbReference>
<gene>
    <name evidence="2" type="ORF">Thini_3631</name>
</gene>
<reference evidence="3" key="1">
    <citation type="journal article" date="2011" name="Stand. Genomic Sci.">
        <title>Genome sequence of the filamentous, gliding Thiothrix nivea neotype strain (JP2(T)).</title>
        <authorList>
            <person name="Lapidus A."/>
            <person name="Nolan M."/>
            <person name="Lucas S."/>
            <person name="Glavina Del Rio T."/>
            <person name="Tice H."/>
            <person name="Cheng J.F."/>
            <person name="Tapia R."/>
            <person name="Han C."/>
            <person name="Goodwin L."/>
            <person name="Pitluck S."/>
            <person name="Liolios K."/>
            <person name="Pagani I."/>
            <person name="Ivanova N."/>
            <person name="Huntemann M."/>
            <person name="Mavromatis K."/>
            <person name="Mikhailova N."/>
            <person name="Pati A."/>
            <person name="Chen A."/>
            <person name="Palaniappan K."/>
            <person name="Land M."/>
            <person name="Brambilla E.M."/>
            <person name="Rohde M."/>
            <person name="Abt B."/>
            <person name="Verbarg S."/>
            <person name="Goker M."/>
            <person name="Bristow J."/>
            <person name="Eisen J.A."/>
            <person name="Markowitz V."/>
            <person name="Hugenholtz P."/>
            <person name="Kyrpides N.C."/>
            <person name="Klenk H.P."/>
            <person name="Woyke T."/>
        </authorList>
    </citation>
    <scope>NUCLEOTIDE SEQUENCE [LARGE SCALE GENOMIC DNA]</scope>
    <source>
        <strain evidence="3">ATCC 35100 / DSM 5205 / JP2</strain>
    </source>
</reference>
<evidence type="ECO:0000259" key="1">
    <source>
        <dbReference type="Pfam" id="PF13472"/>
    </source>
</evidence>
<protein>
    <submittedName>
        <fullName evidence="2">Lipolytic protein G-D-S-L family</fullName>
    </submittedName>
</protein>
<keyword evidence="3" id="KW-1185">Reference proteome</keyword>
<dbReference type="PANTHER" id="PTHR30383:SF2">
    <property type="entry name" value="CELLULOSE-BINDING PROTEIN"/>
    <property type="match status" value="1"/>
</dbReference>
<dbReference type="SUPFAM" id="SSF52266">
    <property type="entry name" value="SGNH hydrolase"/>
    <property type="match status" value="1"/>
</dbReference>
<name>A0A656HKT0_THINJ</name>
<accession>A0A656HKT0</accession>
<evidence type="ECO:0000313" key="3">
    <source>
        <dbReference type="Proteomes" id="UP000005317"/>
    </source>
</evidence>
<dbReference type="EMBL" id="JH651384">
    <property type="protein sequence ID" value="EIJ36136.1"/>
    <property type="molecule type" value="Genomic_DNA"/>
</dbReference>
<dbReference type="InterPro" id="IPR013830">
    <property type="entry name" value="SGNH_hydro"/>
</dbReference>
<dbReference type="InterPro" id="IPR051532">
    <property type="entry name" value="Ester_Hydrolysis_Enzymes"/>
</dbReference>